<dbReference type="GO" id="GO:0005524">
    <property type="term" value="F:ATP binding"/>
    <property type="evidence" value="ECO:0007669"/>
    <property type="project" value="InterPro"/>
</dbReference>
<dbReference type="RefSeq" id="WP_063186767.1">
    <property type="nucleotide sequence ID" value="NZ_LQRA01000089.1"/>
</dbReference>
<dbReference type="SUPFAM" id="SSF52540">
    <property type="entry name" value="P-loop containing nucleoside triphosphate hydrolases"/>
    <property type="match status" value="1"/>
</dbReference>
<dbReference type="STRING" id="1007103.GCA_000213315_04602"/>
<dbReference type="Proteomes" id="UP000076563">
    <property type="component" value="Unassembled WGS sequence"/>
</dbReference>
<accession>A0A163UNQ0</accession>
<keyword evidence="3" id="KW-1185">Reference proteome</keyword>
<dbReference type="AlphaFoldDB" id="A0A163UNQ0"/>
<evidence type="ECO:0000259" key="1">
    <source>
        <dbReference type="Pfam" id="PF00485"/>
    </source>
</evidence>
<protein>
    <recommendedName>
        <fullName evidence="1">Phosphoribulokinase/uridine kinase domain-containing protein</fullName>
    </recommendedName>
</protein>
<dbReference type="Pfam" id="PF00485">
    <property type="entry name" value="PRK"/>
    <property type="match status" value="1"/>
</dbReference>
<gene>
    <name evidence="2" type="ORF">AV654_31710</name>
</gene>
<dbReference type="InterPro" id="IPR006083">
    <property type="entry name" value="PRK/URK"/>
</dbReference>
<evidence type="ECO:0000313" key="2">
    <source>
        <dbReference type="EMBL" id="KZE73601.1"/>
    </source>
</evidence>
<dbReference type="eggNOG" id="COG0572">
    <property type="taxonomic scope" value="Bacteria"/>
</dbReference>
<organism evidence="2 3">
    <name type="scientific">Paenibacillus elgii</name>
    <dbReference type="NCBI Taxonomy" id="189691"/>
    <lineage>
        <taxon>Bacteria</taxon>
        <taxon>Bacillati</taxon>
        <taxon>Bacillota</taxon>
        <taxon>Bacilli</taxon>
        <taxon>Bacillales</taxon>
        <taxon>Paenibacillaceae</taxon>
        <taxon>Paenibacillus</taxon>
    </lineage>
</organism>
<reference evidence="3" key="1">
    <citation type="submission" date="2016-01" db="EMBL/GenBank/DDBJ databases">
        <title>Draft genome of Chromobacterium sp. F49.</title>
        <authorList>
            <person name="Hong K.W."/>
        </authorList>
    </citation>
    <scope>NUCLEOTIDE SEQUENCE [LARGE SCALE GENOMIC DNA]</scope>
    <source>
        <strain evidence="3">M63</strain>
    </source>
</reference>
<feature type="domain" description="Phosphoribulokinase/uridine kinase" evidence="1">
    <location>
        <begin position="8"/>
        <end position="92"/>
    </location>
</feature>
<sequence>MQNEIADGQAQLLIIEGFLLFHFTELLDLADLKIYVDCPPEERLLRRIPSFTKWGIAEEDVSAYASFVAYRHAQYVEPTKWHADMVVNGLCTHKGGEVVLEWIRTRLLRQEENRDRG</sequence>
<evidence type="ECO:0000313" key="3">
    <source>
        <dbReference type="Proteomes" id="UP000076563"/>
    </source>
</evidence>
<dbReference type="EMBL" id="LQRA01000089">
    <property type="protein sequence ID" value="KZE73601.1"/>
    <property type="molecule type" value="Genomic_DNA"/>
</dbReference>
<name>A0A163UNQ0_9BACL</name>
<dbReference type="InterPro" id="IPR027417">
    <property type="entry name" value="P-loop_NTPase"/>
</dbReference>
<dbReference type="Gene3D" id="3.40.50.300">
    <property type="entry name" value="P-loop containing nucleotide triphosphate hydrolases"/>
    <property type="match status" value="1"/>
</dbReference>
<proteinExistence type="predicted"/>
<dbReference type="GO" id="GO:0016301">
    <property type="term" value="F:kinase activity"/>
    <property type="evidence" value="ECO:0007669"/>
    <property type="project" value="InterPro"/>
</dbReference>
<comment type="caution">
    <text evidence="2">The sequence shown here is derived from an EMBL/GenBank/DDBJ whole genome shotgun (WGS) entry which is preliminary data.</text>
</comment>